<keyword evidence="3" id="KW-1185">Reference proteome</keyword>
<evidence type="ECO:0000256" key="1">
    <source>
        <dbReference type="SAM" id="Phobius"/>
    </source>
</evidence>
<dbReference type="RefSeq" id="WP_108826919.1">
    <property type="nucleotide sequence ID" value="NZ_OMOR01000001.1"/>
</dbReference>
<dbReference type="AlphaFoldDB" id="A0A2R8B971"/>
<proteinExistence type="predicted"/>
<evidence type="ECO:0000313" key="3">
    <source>
        <dbReference type="Proteomes" id="UP000244880"/>
    </source>
</evidence>
<organism evidence="2 3">
    <name type="scientific">Ascidiaceihabitans donghaensis</name>
    <dbReference type="NCBI Taxonomy" id="1510460"/>
    <lineage>
        <taxon>Bacteria</taxon>
        <taxon>Pseudomonadati</taxon>
        <taxon>Pseudomonadota</taxon>
        <taxon>Alphaproteobacteria</taxon>
        <taxon>Rhodobacterales</taxon>
        <taxon>Paracoccaceae</taxon>
        <taxon>Ascidiaceihabitans</taxon>
    </lineage>
</organism>
<keyword evidence="1" id="KW-1133">Transmembrane helix</keyword>
<dbReference type="Pfam" id="PF11431">
    <property type="entry name" value="Transport_MerF"/>
    <property type="match status" value="1"/>
</dbReference>
<sequence>MKNKMLAFGIGGTLLAALCCFTPLLPIVLTALGLTGLLGVLYNDAVLLPILAGFLILTWYAIWQRRKQ</sequence>
<dbReference type="NCBIfam" id="NF033565">
    <property type="entry name" value="trans_MerF"/>
    <property type="match status" value="1"/>
</dbReference>
<dbReference type="InterPro" id="IPR021091">
    <property type="entry name" value="Mercury_ion_transport_MerF"/>
</dbReference>
<dbReference type="Gene3D" id="1.10.287.910">
    <property type="entry name" value="bacterial mercury transporter, merf"/>
    <property type="match status" value="1"/>
</dbReference>
<protein>
    <recommendedName>
        <fullName evidence="4">Membrane transport protein MerF</fullName>
    </recommendedName>
</protein>
<accession>A0A2R8B971</accession>
<dbReference type="EMBL" id="OMOR01000001">
    <property type="protein sequence ID" value="SPH19597.1"/>
    <property type="molecule type" value="Genomic_DNA"/>
</dbReference>
<evidence type="ECO:0000313" key="2">
    <source>
        <dbReference type="EMBL" id="SPH19597.1"/>
    </source>
</evidence>
<name>A0A2R8B971_9RHOB</name>
<feature type="transmembrane region" description="Helical" evidence="1">
    <location>
        <begin position="46"/>
        <end position="63"/>
    </location>
</feature>
<reference evidence="2 3" key="1">
    <citation type="submission" date="2018-03" db="EMBL/GenBank/DDBJ databases">
        <authorList>
            <person name="Keele B.F."/>
        </authorList>
    </citation>
    <scope>NUCLEOTIDE SEQUENCE [LARGE SCALE GENOMIC DNA]</scope>
    <source>
        <strain evidence="2 3">CECT 8599</strain>
    </source>
</reference>
<keyword evidence="1" id="KW-0812">Transmembrane</keyword>
<keyword evidence="1" id="KW-0472">Membrane</keyword>
<dbReference type="GO" id="GO:0016020">
    <property type="term" value="C:membrane"/>
    <property type="evidence" value="ECO:0007669"/>
    <property type="project" value="InterPro"/>
</dbReference>
<gene>
    <name evidence="2" type="ORF">ASD8599_00332</name>
</gene>
<dbReference type="Proteomes" id="UP000244880">
    <property type="component" value="Unassembled WGS sequence"/>
</dbReference>
<evidence type="ECO:0008006" key="4">
    <source>
        <dbReference type="Google" id="ProtNLM"/>
    </source>
</evidence>